<accession>A0AAD2CQP8</accession>
<reference evidence="3" key="1">
    <citation type="submission" date="2023-08" db="EMBL/GenBank/DDBJ databases">
        <authorList>
            <person name="Audoor S."/>
            <person name="Bilcke G."/>
        </authorList>
    </citation>
    <scope>NUCLEOTIDE SEQUENCE</scope>
</reference>
<evidence type="ECO:0000256" key="1">
    <source>
        <dbReference type="SAM" id="MobiDB-lite"/>
    </source>
</evidence>
<gene>
    <name evidence="3" type="ORF">CYCCA115_LOCUS8370</name>
</gene>
<comment type="caution">
    <text evidence="3">The sequence shown here is derived from an EMBL/GenBank/DDBJ whole genome shotgun (WGS) entry which is preliminary data.</text>
</comment>
<dbReference type="AlphaFoldDB" id="A0AAD2CQP8"/>
<keyword evidence="2" id="KW-0812">Transmembrane</keyword>
<feature type="transmembrane region" description="Helical" evidence="2">
    <location>
        <begin position="259"/>
        <end position="277"/>
    </location>
</feature>
<keyword evidence="2" id="KW-0472">Membrane</keyword>
<proteinExistence type="predicted"/>
<feature type="compositionally biased region" description="Polar residues" evidence="1">
    <location>
        <begin position="348"/>
        <end position="364"/>
    </location>
</feature>
<dbReference type="EMBL" id="CAKOGP040001113">
    <property type="protein sequence ID" value="CAJ1943299.1"/>
    <property type="molecule type" value="Genomic_DNA"/>
</dbReference>
<feature type="region of interest" description="Disordered" evidence="1">
    <location>
        <begin position="348"/>
        <end position="377"/>
    </location>
</feature>
<feature type="region of interest" description="Disordered" evidence="1">
    <location>
        <begin position="430"/>
        <end position="480"/>
    </location>
</feature>
<feature type="region of interest" description="Disordered" evidence="1">
    <location>
        <begin position="1"/>
        <end position="29"/>
    </location>
</feature>
<keyword evidence="4" id="KW-1185">Reference proteome</keyword>
<feature type="region of interest" description="Disordered" evidence="1">
    <location>
        <begin position="41"/>
        <end position="127"/>
    </location>
</feature>
<feature type="transmembrane region" description="Helical" evidence="2">
    <location>
        <begin position="233"/>
        <end position="252"/>
    </location>
</feature>
<sequence length="498" mass="56426">MGKIMTKQYRNKYVISPEEIEGTSDDANNYEIIHVVQCNTSEDDMPFDVEHQRRGLAGETRDSRSMMPQRNQQRQDSSSNHQDPPGLPPTLVSVPADRSRRRSDSESSNDQEKTNSTPSKDISKEEDYDALEKEKDIQIFAHSRLWTSLAILCSWVGFTLALLARNSTKFVSIEIPMYFDPNYNTVNTIGMVNLELCYNSTFIPGFEGCIIDRLGSEEVDDIKYQLARSFSSLVVWLGGFAAVMITSSIFWYSINLRPLGFCFLISYFLESFSFIFLDSEVCKNHGCSVDSGGYLAIAASAFWMLASVSASRMDAFKFQQSARKKRHHFRMLRRKLLMEQLRETSNITDGTNVSLTDSDSWENASSDNSSDTSSEPEVFNRTLVSSFATSTDAVETTFVGFDSHGSDIEQGIHDTTSPDETSEQTMATKFYSQRKQSKRAKRVQLMEDDDDDERPKNGRSQCKSRVQVFDQGVPKSPEAGSARTVDLYRMKRIRYVTC</sequence>
<keyword evidence="2" id="KW-1133">Transmembrane helix</keyword>
<dbReference type="Proteomes" id="UP001295423">
    <property type="component" value="Unassembled WGS sequence"/>
</dbReference>
<protein>
    <submittedName>
        <fullName evidence="3">Uncharacterized protein</fullName>
    </submittedName>
</protein>
<evidence type="ECO:0000313" key="4">
    <source>
        <dbReference type="Proteomes" id="UP001295423"/>
    </source>
</evidence>
<evidence type="ECO:0000256" key="2">
    <source>
        <dbReference type="SAM" id="Phobius"/>
    </source>
</evidence>
<feature type="compositionally biased region" description="Polar residues" evidence="1">
    <location>
        <begin position="413"/>
        <end position="424"/>
    </location>
</feature>
<evidence type="ECO:0000313" key="3">
    <source>
        <dbReference type="EMBL" id="CAJ1943299.1"/>
    </source>
</evidence>
<feature type="region of interest" description="Disordered" evidence="1">
    <location>
        <begin position="405"/>
        <end position="424"/>
    </location>
</feature>
<feature type="compositionally biased region" description="Basic and acidic residues" evidence="1">
    <location>
        <begin position="102"/>
        <end position="113"/>
    </location>
</feature>
<feature type="compositionally biased region" description="Low complexity" evidence="1">
    <location>
        <begin position="69"/>
        <end position="83"/>
    </location>
</feature>
<feature type="transmembrane region" description="Helical" evidence="2">
    <location>
        <begin position="145"/>
        <end position="164"/>
    </location>
</feature>
<organism evidence="3 4">
    <name type="scientific">Cylindrotheca closterium</name>
    <dbReference type="NCBI Taxonomy" id="2856"/>
    <lineage>
        <taxon>Eukaryota</taxon>
        <taxon>Sar</taxon>
        <taxon>Stramenopiles</taxon>
        <taxon>Ochrophyta</taxon>
        <taxon>Bacillariophyta</taxon>
        <taxon>Bacillariophyceae</taxon>
        <taxon>Bacillariophycidae</taxon>
        <taxon>Bacillariales</taxon>
        <taxon>Bacillariaceae</taxon>
        <taxon>Cylindrotheca</taxon>
    </lineage>
</organism>
<feature type="transmembrane region" description="Helical" evidence="2">
    <location>
        <begin position="292"/>
        <end position="310"/>
    </location>
</feature>
<name>A0AAD2CQP8_9STRA</name>